<feature type="region of interest" description="Disordered" evidence="1">
    <location>
        <begin position="211"/>
        <end position="234"/>
    </location>
</feature>
<name>A0A4P9XB71_9FUNG</name>
<reference evidence="3" key="1">
    <citation type="journal article" date="2018" name="Nat. Microbiol.">
        <title>Leveraging single-cell genomics to expand the fungal tree of life.</title>
        <authorList>
            <person name="Ahrendt S.R."/>
            <person name="Quandt C.A."/>
            <person name="Ciobanu D."/>
            <person name="Clum A."/>
            <person name="Salamov A."/>
            <person name="Andreopoulos B."/>
            <person name="Cheng J.F."/>
            <person name="Woyke T."/>
            <person name="Pelin A."/>
            <person name="Henrissat B."/>
            <person name="Reynolds N.K."/>
            <person name="Benny G.L."/>
            <person name="Smith M.E."/>
            <person name="James T.Y."/>
            <person name="Grigoriev I.V."/>
        </authorList>
    </citation>
    <scope>NUCLEOTIDE SEQUENCE [LARGE SCALE GENOMIC DNA]</scope>
    <source>
        <strain evidence="3">ATCC 52028</strain>
    </source>
</reference>
<dbReference type="Proteomes" id="UP000274922">
    <property type="component" value="Unassembled WGS sequence"/>
</dbReference>
<feature type="compositionally biased region" description="Low complexity" evidence="1">
    <location>
        <begin position="165"/>
        <end position="176"/>
    </location>
</feature>
<evidence type="ECO:0000313" key="3">
    <source>
        <dbReference type="Proteomes" id="UP000274922"/>
    </source>
</evidence>
<dbReference type="AlphaFoldDB" id="A0A4P9XB71"/>
<evidence type="ECO:0000256" key="1">
    <source>
        <dbReference type="SAM" id="MobiDB-lite"/>
    </source>
</evidence>
<protein>
    <submittedName>
        <fullName evidence="2">Uncharacterized protein</fullName>
    </submittedName>
</protein>
<feature type="region of interest" description="Disordered" evidence="1">
    <location>
        <begin position="111"/>
        <end position="182"/>
    </location>
</feature>
<accession>A0A4P9XB71</accession>
<organism evidence="2 3">
    <name type="scientific">Caulochytrium protostelioides</name>
    <dbReference type="NCBI Taxonomy" id="1555241"/>
    <lineage>
        <taxon>Eukaryota</taxon>
        <taxon>Fungi</taxon>
        <taxon>Fungi incertae sedis</taxon>
        <taxon>Chytridiomycota</taxon>
        <taxon>Chytridiomycota incertae sedis</taxon>
        <taxon>Chytridiomycetes</taxon>
        <taxon>Caulochytriales</taxon>
        <taxon>Caulochytriaceae</taxon>
        <taxon>Caulochytrium</taxon>
    </lineage>
</organism>
<dbReference type="EMBL" id="ML014138">
    <property type="protein sequence ID" value="RKP02654.1"/>
    <property type="molecule type" value="Genomic_DNA"/>
</dbReference>
<sequence>MSSSHAARLAVRSTINRPSHHLQRTIFPEQTAKLRRIQTRWTDTLGFSAQRIRSLMDQIGDQASEIVGTTPVTAMDAYARGYDAMLPKAKQHALIYLSQVDIRWTSNLHSATESSTRVKWRTGRGRRRRRGAGPTDGTEGVGGARPPTEALACSPATGRREQGGSPARPSRPVASPTLGHGARRVVAAPTAERTAVAVISDTCAGTWACASPTQRRRGSRGSAGRATPTAGPCPSVGATSDLRYRLFRPLSFPVVPAAAMSPLVSRSFMSHYAKALALGAAAGMSMEALFVKGRFYQVMRDANVRAEARELAGLDLYEEYLRAGKSIDAVDPKKQA</sequence>
<proteinExistence type="predicted"/>
<gene>
    <name evidence="2" type="ORF">CXG81DRAFT_17707</name>
</gene>
<evidence type="ECO:0000313" key="2">
    <source>
        <dbReference type="EMBL" id="RKP02654.1"/>
    </source>
</evidence>
<feature type="compositionally biased region" description="Basic residues" evidence="1">
    <location>
        <begin position="118"/>
        <end position="131"/>
    </location>
</feature>
<keyword evidence="3" id="KW-1185">Reference proteome</keyword>